<keyword evidence="5" id="KW-0238">DNA-binding</keyword>
<keyword evidence="3" id="KW-0547">Nucleotide-binding</keyword>
<dbReference type="Proteomes" id="UP000054097">
    <property type="component" value="Unassembled WGS sequence"/>
</dbReference>
<dbReference type="AlphaFoldDB" id="A0A0C3B1M0"/>
<evidence type="ECO:0000256" key="1">
    <source>
        <dbReference type="ARBA" id="ARBA00004123"/>
    </source>
</evidence>
<keyword evidence="6" id="KW-0539">Nucleus</keyword>
<dbReference type="InterPro" id="IPR047854">
    <property type="entry name" value="RFC_lid"/>
</dbReference>
<evidence type="ECO:0000256" key="2">
    <source>
        <dbReference type="ARBA" id="ARBA00022705"/>
    </source>
</evidence>
<dbReference type="GO" id="GO:0005524">
    <property type="term" value="F:ATP binding"/>
    <property type="evidence" value="ECO:0007669"/>
    <property type="project" value="UniProtKB-KW"/>
</dbReference>
<feature type="domain" description="AAA+ ATPase" evidence="9">
    <location>
        <begin position="93"/>
        <end position="235"/>
    </location>
</feature>
<keyword evidence="7" id="KW-0131">Cell cycle</keyword>
<evidence type="ECO:0000256" key="6">
    <source>
        <dbReference type="ARBA" id="ARBA00023242"/>
    </source>
</evidence>
<dbReference type="SMART" id="SM00382">
    <property type="entry name" value="AAA"/>
    <property type="match status" value="1"/>
</dbReference>
<dbReference type="HOGENOM" id="CLU_004894_3_2_1"/>
<dbReference type="GO" id="GO:0003677">
    <property type="term" value="F:DNA binding"/>
    <property type="evidence" value="ECO:0007669"/>
    <property type="project" value="UniProtKB-KW"/>
</dbReference>
<evidence type="ECO:0000259" key="9">
    <source>
        <dbReference type="SMART" id="SM00382"/>
    </source>
</evidence>
<keyword evidence="11" id="KW-1185">Reference proteome</keyword>
<dbReference type="CDD" id="cd18140">
    <property type="entry name" value="HLD_clamp_RFC"/>
    <property type="match status" value="1"/>
</dbReference>
<dbReference type="STRING" id="933852.A0A0C3B1M0"/>
<dbReference type="InterPro" id="IPR027417">
    <property type="entry name" value="P-loop_NTPase"/>
</dbReference>
<dbReference type="PANTHER" id="PTHR46765:SF1">
    <property type="entry name" value="P-LOOP CONTAINING NUCLEOSIDE TRIPHOSPHATE HYDROLASES SUPERFAMILY PROTEIN"/>
    <property type="match status" value="1"/>
</dbReference>
<evidence type="ECO:0000256" key="4">
    <source>
        <dbReference type="ARBA" id="ARBA00022840"/>
    </source>
</evidence>
<dbReference type="EMBL" id="KN824283">
    <property type="protein sequence ID" value="KIM30735.1"/>
    <property type="molecule type" value="Genomic_DNA"/>
</dbReference>
<evidence type="ECO:0000313" key="10">
    <source>
        <dbReference type="EMBL" id="KIM30735.1"/>
    </source>
</evidence>
<name>A0A0C3B1M0_SERVB</name>
<protein>
    <recommendedName>
        <fullName evidence="9">AAA+ ATPase domain-containing protein</fullName>
    </recommendedName>
</protein>
<proteinExistence type="inferred from homology"/>
<gene>
    <name evidence="10" type="ORF">M408DRAFT_65347</name>
</gene>
<dbReference type="InterPro" id="IPR003593">
    <property type="entry name" value="AAA+_ATPase"/>
</dbReference>
<reference evidence="10 11" key="1">
    <citation type="submission" date="2014-04" db="EMBL/GenBank/DDBJ databases">
        <authorList>
            <consortium name="DOE Joint Genome Institute"/>
            <person name="Kuo A."/>
            <person name="Zuccaro A."/>
            <person name="Kohler A."/>
            <person name="Nagy L.G."/>
            <person name="Floudas D."/>
            <person name="Copeland A."/>
            <person name="Barry K.W."/>
            <person name="Cichocki N."/>
            <person name="Veneault-Fourrey C."/>
            <person name="LaButti K."/>
            <person name="Lindquist E.A."/>
            <person name="Lipzen A."/>
            <person name="Lundell T."/>
            <person name="Morin E."/>
            <person name="Murat C."/>
            <person name="Sun H."/>
            <person name="Tunlid A."/>
            <person name="Henrissat B."/>
            <person name="Grigoriev I.V."/>
            <person name="Hibbett D.S."/>
            <person name="Martin F."/>
            <person name="Nordberg H.P."/>
            <person name="Cantor M.N."/>
            <person name="Hua S.X."/>
        </authorList>
    </citation>
    <scope>NUCLEOTIDE SEQUENCE [LARGE SCALE GENOMIC DNA]</scope>
    <source>
        <strain evidence="10 11">MAFF 305830</strain>
    </source>
</reference>
<evidence type="ECO:0000256" key="8">
    <source>
        <dbReference type="ARBA" id="ARBA00043975"/>
    </source>
</evidence>
<reference evidence="11" key="2">
    <citation type="submission" date="2015-01" db="EMBL/GenBank/DDBJ databases">
        <title>Evolutionary Origins and Diversification of the Mycorrhizal Mutualists.</title>
        <authorList>
            <consortium name="DOE Joint Genome Institute"/>
            <consortium name="Mycorrhizal Genomics Consortium"/>
            <person name="Kohler A."/>
            <person name="Kuo A."/>
            <person name="Nagy L.G."/>
            <person name="Floudas D."/>
            <person name="Copeland A."/>
            <person name="Barry K.W."/>
            <person name="Cichocki N."/>
            <person name="Veneault-Fourrey C."/>
            <person name="LaButti K."/>
            <person name="Lindquist E.A."/>
            <person name="Lipzen A."/>
            <person name="Lundell T."/>
            <person name="Morin E."/>
            <person name="Murat C."/>
            <person name="Riley R."/>
            <person name="Ohm R."/>
            <person name="Sun H."/>
            <person name="Tunlid A."/>
            <person name="Henrissat B."/>
            <person name="Grigoriev I.V."/>
            <person name="Hibbett D.S."/>
            <person name="Martin F."/>
        </authorList>
    </citation>
    <scope>NUCLEOTIDE SEQUENCE [LARGE SCALE GENOMIC DNA]</scope>
    <source>
        <strain evidence="11">MAFF 305830</strain>
    </source>
</reference>
<keyword evidence="4" id="KW-0067">ATP-binding</keyword>
<dbReference type="Gene3D" id="3.40.50.300">
    <property type="entry name" value="P-loop containing nucleotide triphosphate hydrolases"/>
    <property type="match status" value="1"/>
</dbReference>
<dbReference type="GO" id="GO:0016887">
    <property type="term" value="F:ATP hydrolysis activity"/>
    <property type="evidence" value="ECO:0007669"/>
    <property type="project" value="InterPro"/>
</dbReference>
<dbReference type="InterPro" id="IPR003959">
    <property type="entry name" value="ATPase_AAA_core"/>
</dbReference>
<dbReference type="Gene3D" id="1.10.8.60">
    <property type="match status" value="1"/>
</dbReference>
<dbReference type="InterPro" id="IPR053016">
    <property type="entry name" value="CTF18-RFC_complex"/>
</dbReference>
<keyword evidence="2" id="KW-0235">DNA replication</keyword>
<sequence>MSIASKEYTNYHTREDAIPSKRKGAVEETLWTDKYRPRHFTDLLGDERVHRDTMTWVKEWDACVFPEKAIGKRKKQPEEGEEFVYRDEYHRPREKILLLSGPPGLGKTTLAHVVARQAGYAVMEVNASDARSGSTIEDRIRPALESGMAVGGSKPVLVIIDEIDGATGGSDNNAGFVHKLISLTFNKPKKGKSKDKKDTRRPLLRPIICICNDLYASSLAKLRPISRIVRFQRPAAVHLVKRLKEICEMENLKADSRGLGALVGISQGDMRGCLNTLQLLKTKHPEITESIVRKATLGMKGSESSFMDVLTDIFTPLSKSRVKDLALTSEEETKYVNRINRGLDTTGTLDKVALAYEKAHEWLATYDLYTTGLWQDREYAITPYLSYALTAFHPLFATKGGPKLERPHMDWEAFQKKKTYEEIYKTMVRNVLGDPEGGHTHRRAYQYRHLVANEILQLEFAPFLNRIISPPLKPVNKQVIKPEDRLLLQRVVDVMVALDLRFVQEKSEDGVLVYRLDPPIDVFVTYDEKKAADIPASRYATRHLIATEVRL</sequence>
<evidence type="ECO:0000313" key="11">
    <source>
        <dbReference type="Proteomes" id="UP000054097"/>
    </source>
</evidence>
<dbReference type="GO" id="GO:0005634">
    <property type="term" value="C:nucleus"/>
    <property type="evidence" value="ECO:0007669"/>
    <property type="project" value="UniProtKB-SubCell"/>
</dbReference>
<accession>A0A0C3B1M0</accession>
<dbReference type="OrthoDB" id="2195431at2759"/>
<dbReference type="PANTHER" id="PTHR46765">
    <property type="entry name" value="P-LOOP CONTAINING NUCLEOSIDE TRIPHOSPHATE HYDROLASES SUPERFAMILY PROTEIN"/>
    <property type="match status" value="1"/>
</dbReference>
<dbReference type="GO" id="GO:0006260">
    <property type="term" value="P:DNA replication"/>
    <property type="evidence" value="ECO:0007669"/>
    <property type="project" value="UniProtKB-KW"/>
</dbReference>
<dbReference type="Pfam" id="PF00004">
    <property type="entry name" value="AAA"/>
    <property type="match status" value="1"/>
</dbReference>
<organism evidence="10 11">
    <name type="scientific">Serendipita vermifera MAFF 305830</name>
    <dbReference type="NCBI Taxonomy" id="933852"/>
    <lineage>
        <taxon>Eukaryota</taxon>
        <taxon>Fungi</taxon>
        <taxon>Dikarya</taxon>
        <taxon>Basidiomycota</taxon>
        <taxon>Agaricomycotina</taxon>
        <taxon>Agaricomycetes</taxon>
        <taxon>Sebacinales</taxon>
        <taxon>Serendipitaceae</taxon>
        <taxon>Serendipita</taxon>
    </lineage>
</organism>
<comment type="similarity">
    <text evidence="8">Belongs to the activator 1 small subunits family. CTF18 subfamily.</text>
</comment>
<dbReference type="SUPFAM" id="SSF52540">
    <property type="entry name" value="P-loop containing nucleoside triphosphate hydrolases"/>
    <property type="match status" value="1"/>
</dbReference>
<comment type="subcellular location">
    <subcellularLocation>
        <location evidence="1">Nucleus</location>
    </subcellularLocation>
</comment>
<dbReference type="CDD" id="cd00009">
    <property type="entry name" value="AAA"/>
    <property type="match status" value="1"/>
</dbReference>
<evidence type="ECO:0000256" key="7">
    <source>
        <dbReference type="ARBA" id="ARBA00023306"/>
    </source>
</evidence>
<evidence type="ECO:0000256" key="5">
    <source>
        <dbReference type="ARBA" id="ARBA00023125"/>
    </source>
</evidence>
<evidence type="ECO:0000256" key="3">
    <source>
        <dbReference type="ARBA" id="ARBA00022741"/>
    </source>
</evidence>